<comment type="domain">
    <text evidence="7">The transmembrane domain is a dimerization domain.</text>
</comment>
<dbReference type="SUPFAM" id="SSF158682">
    <property type="entry name" value="TerB-like"/>
    <property type="match status" value="1"/>
</dbReference>
<dbReference type="EMBL" id="SNYM01000009">
    <property type="protein sequence ID" value="TDQ47722.1"/>
    <property type="molecule type" value="Genomic_DNA"/>
</dbReference>
<evidence type="ECO:0000256" key="1">
    <source>
        <dbReference type="ARBA" id="ARBA00022475"/>
    </source>
</evidence>
<dbReference type="Gene3D" id="1.10.287.110">
    <property type="entry name" value="DnaJ domain"/>
    <property type="match status" value="1"/>
</dbReference>
<dbReference type="NCBIfam" id="NF006948">
    <property type="entry name" value="PRK09430.1"/>
    <property type="match status" value="1"/>
</dbReference>
<evidence type="ECO:0000256" key="2">
    <source>
        <dbReference type="ARBA" id="ARBA00022519"/>
    </source>
</evidence>
<evidence type="ECO:0000256" key="4">
    <source>
        <dbReference type="ARBA" id="ARBA00022989"/>
    </source>
</evidence>
<keyword evidence="6 7" id="KW-0143">Chaperone</keyword>
<dbReference type="InterPro" id="IPR007791">
    <property type="entry name" value="DjlA_N"/>
</dbReference>
<dbReference type="PROSITE" id="PS50076">
    <property type="entry name" value="DNAJ_2"/>
    <property type="match status" value="1"/>
</dbReference>
<dbReference type="CDD" id="cd07316">
    <property type="entry name" value="terB_like_DjlA"/>
    <property type="match status" value="1"/>
</dbReference>
<dbReference type="Pfam" id="PF05099">
    <property type="entry name" value="TerB"/>
    <property type="match status" value="1"/>
</dbReference>
<dbReference type="RefSeq" id="WP_198325240.1">
    <property type="nucleotide sequence ID" value="NZ_CP037953.1"/>
</dbReference>
<evidence type="ECO:0000256" key="3">
    <source>
        <dbReference type="ARBA" id="ARBA00022692"/>
    </source>
</evidence>
<keyword evidence="4 7" id="KW-1133">Transmembrane helix</keyword>
<comment type="function">
    <text evidence="7">Regulatory DnaK co-chaperone. Direct interaction between DnaK and DjlA is needed for the induction of the wcaABCDE operon, involved in the synthesis of a colanic acid polysaccharide capsule, possibly through activation of the RcsB/RcsC phosphotransfer signaling pathway. The colanic acid capsule may help the bacterium survive conditions outside the host.</text>
</comment>
<dbReference type="GO" id="GO:0005886">
    <property type="term" value="C:plasma membrane"/>
    <property type="evidence" value="ECO:0007669"/>
    <property type="project" value="UniProtKB-SubCell"/>
</dbReference>
<feature type="domain" description="J" evidence="8">
    <location>
        <begin position="206"/>
        <end position="270"/>
    </location>
</feature>
<comment type="caution">
    <text evidence="9">The sequence shown here is derived from an EMBL/GenBank/DDBJ whole genome shotgun (WGS) entry which is preliminary data.</text>
</comment>
<name>A0A4R6UM17_9GAMM</name>
<dbReference type="PRINTS" id="PR00625">
    <property type="entry name" value="JDOMAIN"/>
</dbReference>
<dbReference type="SMART" id="SM00271">
    <property type="entry name" value="DnaJ"/>
    <property type="match status" value="1"/>
</dbReference>
<dbReference type="Gene3D" id="1.10.3680.10">
    <property type="entry name" value="TerB-like"/>
    <property type="match status" value="1"/>
</dbReference>
<evidence type="ECO:0000256" key="6">
    <source>
        <dbReference type="ARBA" id="ARBA00023186"/>
    </source>
</evidence>
<feature type="topological domain" description="Periplasmic" evidence="7">
    <location>
        <begin position="1"/>
        <end position="13"/>
    </location>
</feature>
<keyword evidence="1 7" id="KW-1003">Cell membrane</keyword>
<dbReference type="Pfam" id="PF00226">
    <property type="entry name" value="DnaJ"/>
    <property type="match status" value="1"/>
</dbReference>
<dbReference type="PANTHER" id="PTHR24074">
    <property type="entry name" value="CO-CHAPERONE PROTEIN DJLA"/>
    <property type="match status" value="1"/>
</dbReference>
<dbReference type="Proteomes" id="UP000295375">
    <property type="component" value="Unassembled WGS sequence"/>
</dbReference>
<keyword evidence="10" id="KW-1185">Reference proteome</keyword>
<sequence length="273" mass="30314">MKWPNGMSSWWGKAIGGGVGYLMGGYLGALIGAVIGHQVDKGATDYEIDEDFSPGAQTRVQTAFFTATFSVLGHLAKADGRVSEQEIAFAQEVMRQFSLNEGQKKVAIDLFNKGKETGFDLYEALRDLKRECLRRQNLLQTFLEIQIQAVLADGEIHDRERLLLLNIGSALGFNRDQLDAVIGQIVGAQRFHSSRTGQSSKTQLQAAYETLGVKASDDDETIKKAYRRLMAQHHPDKLVAQGLPEEMMKEVTARAQSIQDAYQLIKKHRGNDV</sequence>
<dbReference type="SUPFAM" id="SSF46565">
    <property type="entry name" value="Chaperone J-domain"/>
    <property type="match status" value="1"/>
</dbReference>
<dbReference type="CDD" id="cd06257">
    <property type="entry name" value="DnaJ"/>
    <property type="match status" value="1"/>
</dbReference>
<comment type="subunit">
    <text evidence="7">Homodimer.</text>
</comment>
<dbReference type="InterPro" id="IPR036869">
    <property type="entry name" value="J_dom_sf"/>
</dbReference>
<dbReference type="AlphaFoldDB" id="A0A4R6UM17"/>
<gene>
    <name evidence="7" type="primary">djlA</name>
    <name evidence="9" type="ORF">EV696_109126</name>
</gene>
<keyword evidence="5 7" id="KW-0472">Membrane</keyword>
<evidence type="ECO:0000313" key="9">
    <source>
        <dbReference type="EMBL" id="TDQ47722.1"/>
    </source>
</evidence>
<dbReference type="GO" id="GO:0051087">
    <property type="term" value="F:protein-folding chaperone binding"/>
    <property type="evidence" value="ECO:0007669"/>
    <property type="project" value="InterPro"/>
</dbReference>
<accession>A0A4R6UM17</accession>
<evidence type="ECO:0000256" key="5">
    <source>
        <dbReference type="ARBA" id="ARBA00023136"/>
    </source>
</evidence>
<dbReference type="InterPro" id="IPR050817">
    <property type="entry name" value="DjlA_DnaK_co-chaperone"/>
</dbReference>
<dbReference type="HAMAP" id="MF_01153">
    <property type="entry name" value="DjlA"/>
    <property type="match status" value="1"/>
</dbReference>
<dbReference type="InterPro" id="IPR023749">
    <property type="entry name" value="DjlA"/>
</dbReference>
<proteinExistence type="inferred from homology"/>
<dbReference type="InterPro" id="IPR001623">
    <property type="entry name" value="DnaJ_domain"/>
</dbReference>
<dbReference type="InterPro" id="IPR029024">
    <property type="entry name" value="TerB-like"/>
</dbReference>
<comment type="subcellular location">
    <subcellularLocation>
        <location evidence="7">Cell inner membrane</location>
        <topology evidence="7">Single-pass type III membrane protein</topology>
    </subcellularLocation>
</comment>
<keyword evidence="3 7" id="KW-0812">Transmembrane</keyword>
<organism evidence="9 10">
    <name type="scientific">Permianibacter aggregans</name>
    <dbReference type="NCBI Taxonomy" id="1510150"/>
    <lineage>
        <taxon>Bacteria</taxon>
        <taxon>Pseudomonadati</taxon>
        <taxon>Pseudomonadota</taxon>
        <taxon>Gammaproteobacteria</taxon>
        <taxon>Pseudomonadales</taxon>
        <taxon>Pseudomonadaceae</taxon>
        <taxon>Permianibacter</taxon>
    </lineage>
</organism>
<keyword evidence="2 7" id="KW-0997">Cell inner membrane</keyword>
<evidence type="ECO:0000313" key="10">
    <source>
        <dbReference type="Proteomes" id="UP000295375"/>
    </source>
</evidence>
<reference evidence="9 10" key="1">
    <citation type="submission" date="2019-03" db="EMBL/GenBank/DDBJ databases">
        <title>Genomic Encyclopedia of Type Strains, Phase IV (KMG-IV): sequencing the most valuable type-strain genomes for metagenomic binning, comparative biology and taxonomic classification.</title>
        <authorList>
            <person name="Goeker M."/>
        </authorList>
    </citation>
    <scope>NUCLEOTIDE SEQUENCE [LARGE SCALE GENOMIC DNA]</scope>
    <source>
        <strain evidence="9 10">DSM 103792</strain>
    </source>
</reference>
<evidence type="ECO:0000256" key="7">
    <source>
        <dbReference type="HAMAP-Rule" id="MF_01153"/>
    </source>
</evidence>
<evidence type="ECO:0000259" key="8">
    <source>
        <dbReference type="PROSITE" id="PS50076"/>
    </source>
</evidence>
<feature type="topological domain" description="Cytoplasmic" evidence="7">
    <location>
        <begin position="38"/>
        <end position="273"/>
    </location>
</feature>
<protein>
    <recommendedName>
        <fullName evidence="7">Co-chaperone protein DjlA</fullName>
    </recommendedName>
</protein>